<dbReference type="SMART" id="SM00451">
    <property type="entry name" value="ZnF_U1"/>
    <property type="match status" value="1"/>
</dbReference>
<dbReference type="InterPro" id="IPR000690">
    <property type="entry name" value="Matrin/U1-C_Znf_C2H2"/>
</dbReference>
<dbReference type="InterPro" id="IPR040023">
    <property type="entry name" value="WBP4"/>
</dbReference>
<dbReference type="Proteomes" id="UP000242715">
    <property type="component" value="Unassembled WGS sequence"/>
</dbReference>
<keyword evidence="4" id="KW-0862">Zinc</keyword>
<keyword evidence="3" id="KW-0863">Zinc-finger</keyword>
<dbReference type="PANTHER" id="PTHR13173:SF10">
    <property type="entry name" value="WW DOMAIN-BINDING PROTEIN 4"/>
    <property type="match status" value="1"/>
</dbReference>
<dbReference type="OrthoDB" id="191651at2759"/>
<dbReference type="GO" id="GO:0071011">
    <property type="term" value="C:precatalytic spliceosome"/>
    <property type="evidence" value="ECO:0007669"/>
    <property type="project" value="TreeGrafter"/>
</dbReference>
<keyword evidence="8" id="KW-1185">Reference proteome</keyword>
<evidence type="ECO:0000256" key="3">
    <source>
        <dbReference type="ARBA" id="ARBA00022771"/>
    </source>
</evidence>
<evidence type="ECO:0000256" key="5">
    <source>
        <dbReference type="ARBA" id="ARBA00023242"/>
    </source>
</evidence>
<dbReference type="GO" id="GO:0000398">
    <property type="term" value="P:mRNA splicing, via spliceosome"/>
    <property type="evidence" value="ECO:0007669"/>
    <property type="project" value="InterPro"/>
</dbReference>
<dbReference type="Gene3D" id="3.30.160.60">
    <property type="entry name" value="Classic Zinc Finger"/>
    <property type="match status" value="1"/>
</dbReference>
<dbReference type="SUPFAM" id="SSF57667">
    <property type="entry name" value="beta-beta-alpha zinc fingers"/>
    <property type="match status" value="1"/>
</dbReference>
<evidence type="ECO:0000256" key="4">
    <source>
        <dbReference type="ARBA" id="ARBA00022833"/>
    </source>
</evidence>
<evidence type="ECO:0000313" key="7">
    <source>
        <dbReference type="EMBL" id="GAU30347.1"/>
    </source>
</evidence>
<dbReference type="InterPro" id="IPR036236">
    <property type="entry name" value="Znf_C2H2_sf"/>
</dbReference>
<dbReference type="Pfam" id="PF06220">
    <property type="entry name" value="zf-U1"/>
    <property type="match status" value="1"/>
</dbReference>
<feature type="domain" description="Matrin-type" evidence="6">
    <location>
        <begin position="11"/>
        <end position="42"/>
    </location>
</feature>
<dbReference type="PANTHER" id="PTHR13173">
    <property type="entry name" value="WW DOMAIN BINDING PROTEIN 4"/>
    <property type="match status" value="1"/>
</dbReference>
<proteinExistence type="predicted"/>
<dbReference type="EMBL" id="DF973424">
    <property type="protein sequence ID" value="GAU30347.1"/>
    <property type="molecule type" value="Genomic_DNA"/>
</dbReference>
<sequence>MTEYWVSQGNKWCDVCKIYISNNPSSIRNHELGTRHKDNVTKRLANMRKENAAKDKEHKETANALEQIEAVRFFLFYVTRAALPSD</sequence>
<gene>
    <name evidence="7" type="ORF">TSUD_57580</name>
</gene>
<accession>A0A2Z6NKN4</accession>
<protein>
    <recommendedName>
        <fullName evidence="6">Matrin-type domain-containing protein</fullName>
    </recommendedName>
</protein>
<dbReference type="GO" id="GO:0008270">
    <property type="term" value="F:zinc ion binding"/>
    <property type="evidence" value="ECO:0007669"/>
    <property type="project" value="UniProtKB-KW"/>
</dbReference>
<comment type="subcellular location">
    <subcellularLocation>
        <location evidence="1">Nucleus</location>
    </subcellularLocation>
</comment>
<reference evidence="8" key="1">
    <citation type="journal article" date="2017" name="Front. Plant Sci.">
        <title>Climate Clever Clovers: New Paradigm to Reduce the Environmental Footprint of Ruminants by Breeding Low Methanogenic Forages Utilizing Haplotype Variation.</title>
        <authorList>
            <person name="Kaur P."/>
            <person name="Appels R."/>
            <person name="Bayer P.E."/>
            <person name="Keeble-Gagnere G."/>
            <person name="Wang J."/>
            <person name="Hirakawa H."/>
            <person name="Shirasawa K."/>
            <person name="Vercoe P."/>
            <person name="Stefanova K."/>
            <person name="Durmic Z."/>
            <person name="Nichols P."/>
            <person name="Revell C."/>
            <person name="Isobe S.N."/>
            <person name="Edwards D."/>
            <person name="Erskine W."/>
        </authorList>
    </citation>
    <scope>NUCLEOTIDE SEQUENCE [LARGE SCALE GENOMIC DNA]</scope>
    <source>
        <strain evidence="8">cv. Daliak</strain>
    </source>
</reference>
<evidence type="ECO:0000313" key="8">
    <source>
        <dbReference type="Proteomes" id="UP000242715"/>
    </source>
</evidence>
<organism evidence="7 8">
    <name type="scientific">Trifolium subterraneum</name>
    <name type="common">Subterranean clover</name>
    <dbReference type="NCBI Taxonomy" id="3900"/>
    <lineage>
        <taxon>Eukaryota</taxon>
        <taxon>Viridiplantae</taxon>
        <taxon>Streptophyta</taxon>
        <taxon>Embryophyta</taxon>
        <taxon>Tracheophyta</taxon>
        <taxon>Spermatophyta</taxon>
        <taxon>Magnoliopsida</taxon>
        <taxon>eudicotyledons</taxon>
        <taxon>Gunneridae</taxon>
        <taxon>Pentapetalae</taxon>
        <taxon>rosids</taxon>
        <taxon>fabids</taxon>
        <taxon>Fabales</taxon>
        <taxon>Fabaceae</taxon>
        <taxon>Papilionoideae</taxon>
        <taxon>50 kb inversion clade</taxon>
        <taxon>NPAAA clade</taxon>
        <taxon>Hologalegina</taxon>
        <taxon>IRL clade</taxon>
        <taxon>Trifolieae</taxon>
        <taxon>Trifolium</taxon>
    </lineage>
</organism>
<dbReference type="InterPro" id="IPR013085">
    <property type="entry name" value="U1-CZ_Znf_C2H2"/>
</dbReference>
<evidence type="ECO:0000256" key="2">
    <source>
        <dbReference type="ARBA" id="ARBA00022723"/>
    </source>
</evidence>
<dbReference type="PROSITE" id="PS50171">
    <property type="entry name" value="ZF_MATRIN"/>
    <property type="match status" value="1"/>
</dbReference>
<evidence type="ECO:0000259" key="6">
    <source>
        <dbReference type="PROSITE" id="PS50171"/>
    </source>
</evidence>
<evidence type="ECO:0000256" key="1">
    <source>
        <dbReference type="ARBA" id="ARBA00004123"/>
    </source>
</evidence>
<name>A0A2Z6NKN4_TRISU</name>
<keyword evidence="2" id="KW-0479">Metal-binding</keyword>
<dbReference type="InterPro" id="IPR003604">
    <property type="entry name" value="Matrin/U1-like-C_Znf_C2H2"/>
</dbReference>
<dbReference type="AlphaFoldDB" id="A0A2Z6NKN4"/>
<dbReference type="GO" id="GO:0003723">
    <property type="term" value="F:RNA binding"/>
    <property type="evidence" value="ECO:0007669"/>
    <property type="project" value="TreeGrafter"/>
</dbReference>
<keyword evidence="5" id="KW-0539">Nucleus</keyword>